<feature type="domain" description="HTH luxR-type" evidence="4">
    <location>
        <begin position="1"/>
        <end position="61"/>
    </location>
</feature>
<name>A0ABM8S896_9BACT</name>
<reference evidence="5 6" key="1">
    <citation type="submission" date="2021-02" db="EMBL/GenBank/DDBJ databases">
        <authorList>
            <person name="Han P."/>
        </authorList>
    </citation>
    <scope>NUCLEOTIDE SEQUENCE [LARGE SCALE GENOMIC DNA]</scope>
    <source>
        <strain evidence="5">Candidatus Nitrospira sp. ZN2</strain>
    </source>
</reference>
<dbReference type="Gene3D" id="1.10.10.10">
    <property type="entry name" value="Winged helix-like DNA-binding domain superfamily/Winged helix DNA-binding domain"/>
    <property type="match status" value="1"/>
</dbReference>
<protein>
    <recommendedName>
        <fullName evidence="4">HTH luxR-type domain-containing protein</fullName>
    </recommendedName>
</protein>
<evidence type="ECO:0000313" key="6">
    <source>
        <dbReference type="Proteomes" id="UP000675880"/>
    </source>
</evidence>
<dbReference type="SUPFAM" id="SSF46894">
    <property type="entry name" value="C-terminal effector domain of the bipartite response regulators"/>
    <property type="match status" value="1"/>
</dbReference>
<keyword evidence="1" id="KW-0805">Transcription regulation</keyword>
<dbReference type="RefSeq" id="WP_213044018.1">
    <property type="nucleotide sequence ID" value="NZ_CAJNBJ010000020.1"/>
</dbReference>
<accession>A0ABM8S896</accession>
<evidence type="ECO:0000256" key="2">
    <source>
        <dbReference type="ARBA" id="ARBA00023125"/>
    </source>
</evidence>
<keyword evidence="6" id="KW-1185">Reference proteome</keyword>
<evidence type="ECO:0000256" key="3">
    <source>
        <dbReference type="ARBA" id="ARBA00023163"/>
    </source>
</evidence>
<dbReference type="InterPro" id="IPR016032">
    <property type="entry name" value="Sig_transdc_resp-reg_C-effctor"/>
</dbReference>
<proteinExistence type="predicted"/>
<dbReference type="SMART" id="SM00421">
    <property type="entry name" value="HTH_LUXR"/>
    <property type="match status" value="1"/>
</dbReference>
<dbReference type="InterPro" id="IPR000792">
    <property type="entry name" value="Tscrpt_reg_LuxR_C"/>
</dbReference>
<comment type="caution">
    <text evidence="5">The sequence shown here is derived from an EMBL/GenBank/DDBJ whole genome shotgun (WGS) entry which is preliminary data.</text>
</comment>
<dbReference type="InterPro" id="IPR036388">
    <property type="entry name" value="WH-like_DNA-bd_sf"/>
</dbReference>
<evidence type="ECO:0000256" key="1">
    <source>
        <dbReference type="ARBA" id="ARBA00023015"/>
    </source>
</evidence>
<dbReference type="PRINTS" id="PR00038">
    <property type="entry name" value="HTHLUXR"/>
</dbReference>
<sequence length="84" mass="9650">MYLTRREQSVTWYLLEGLTNKELANKLRLSEHTVKDHLKRLMKKARVTTRTAVVSRLLSDHRLLAQLANATVPSADQDIHDLAV</sequence>
<dbReference type="Pfam" id="PF00196">
    <property type="entry name" value="GerE"/>
    <property type="match status" value="1"/>
</dbReference>
<dbReference type="PANTHER" id="PTHR44688">
    <property type="entry name" value="DNA-BINDING TRANSCRIPTIONAL ACTIVATOR DEVR_DOSR"/>
    <property type="match status" value="1"/>
</dbReference>
<dbReference type="Proteomes" id="UP000675880">
    <property type="component" value="Unassembled WGS sequence"/>
</dbReference>
<keyword evidence="3" id="KW-0804">Transcription</keyword>
<dbReference type="PROSITE" id="PS50043">
    <property type="entry name" value="HTH_LUXR_2"/>
    <property type="match status" value="1"/>
</dbReference>
<gene>
    <name evidence="5" type="ORF">NSPZN2_70039</name>
</gene>
<dbReference type="EMBL" id="CAJNBJ010000020">
    <property type="protein sequence ID" value="CAE6794826.1"/>
    <property type="molecule type" value="Genomic_DNA"/>
</dbReference>
<evidence type="ECO:0000313" key="5">
    <source>
        <dbReference type="EMBL" id="CAE6794826.1"/>
    </source>
</evidence>
<keyword evidence="2" id="KW-0238">DNA-binding</keyword>
<dbReference type="PANTHER" id="PTHR44688:SF16">
    <property type="entry name" value="DNA-BINDING TRANSCRIPTIONAL ACTIVATOR DEVR_DOSR"/>
    <property type="match status" value="1"/>
</dbReference>
<dbReference type="CDD" id="cd06170">
    <property type="entry name" value="LuxR_C_like"/>
    <property type="match status" value="1"/>
</dbReference>
<organism evidence="5 6">
    <name type="scientific">Nitrospira defluvii</name>
    <dbReference type="NCBI Taxonomy" id="330214"/>
    <lineage>
        <taxon>Bacteria</taxon>
        <taxon>Pseudomonadati</taxon>
        <taxon>Nitrospirota</taxon>
        <taxon>Nitrospiria</taxon>
        <taxon>Nitrospirales</taxon>
        <taxon>Nitrospiraceae</taxon>
        <taxon>Nitrospira</taxon>
    </lineage>
</organism>
<evidence type="ECO:0000259" key="4">
    <source>
        <dbReference type="PROSITE" id="PS50043"/>
    </source>
</evidence>